<dbReference type="Proteomes" id="UP000274271">
    <property type="component" value="Unassembled WGS sequence"/>
</dbReference>
<feature type="signal peptide" evidence="1">
    <location>
        <begin position="1"/>
        <end position="22"/>
    </location>
</feature>
<dbReference type="OrthoDB" id="998127at2"/>
<dbReference type="PROSITE" id="PS51257">
    <property type="entry name" value="PROKAR_LIPOPROTEIN"/>
    <property type="match status" value="1"/>
</dbReference>
<gene>
    <name evidence="2" type="ORF">EHT87_29535</name>
</gene>
<keyword evidence="1" id="KW-0732">Signal</keyword>
<protein>
    <recommendedName>
        <fullName evidence="4">Lipoprotein</fullName>
    </recommendedName>
</protein>
<proteinExistence type="predicted"/>
<dbReference type="RefSeq" id="WP_124910383.1">
    <property type="nucleotide sequence ID" value="NZ_RQJP01000007.1"/>
</dbReference>
<dbReference type="EMBL" id="RQJP01000007">
    <property type="protein sequence ID" value="RRB10371.1"/>
    <property type="molecule type" value="Genomic_DNA"/>
</dbReference>
<sequence length="105" mass="11922">MNKNLVLIYCLGWLLTACVSNHITWNANSAMKKVTIGMSKEQVIQLVGDDYMIASSSKDDKGNHLEVLAYKSDVDEEYKLKFINSRLMGWSREHINKYPVPVPSS</sequence>
<keyword evidence="3" id="KW-1185">Reference proteome</keyword>
<evidence type="ECO:0000313" key="3">
    <source>
        <dbReference type="Proteomes" id="UP000274271"/>
    </source>
</evidence>
<comment type="caution">
    <text evidence="2">The sequence shown here is derived from an EMBL/GenBank/DDBJ whole genome shotgun (WGS) entry which is preliminary data.</text>
</comment>
<reference evidence="2 3" key="1">
    <citation type="submission" date="2018-11" db="EMBL/GenBank/DDBJ databases">
        <authorList>
            <person name="Zhou Z."/>
            <person name="Wang G."/>
        </authorList>
    </citation>
    <scope>NUCLEOTIDE SEQUENCE [LARGE SCALE GENOMIC DNA]</scope>
    <source>
        <strain evidence="2 3">KCTC42998</strain>
    </source>
</reference>
<accession>A0A3P1CAL5</accession>
<organism evidence="2 3">
    <name type="scientific">Larkinella knui</name>
    <dbReference type="NCBI Taxonomy" id="2025310"/>
    <lineage>
        <taxon>Bacteria</taxon>
        <taxon>Pseudomonadati</taxon>
        <taxon>Bacteroidota</taxon>
        <taxon>Cytophagia</taxon>
        <taxon>Cytophagales</taxon>
        <taxon>Spirosomataceae</taxon>
        <taxon>Larkinella</taxon>
    </lineage>
</organism>
<dbReference type="AlphaFoldDB" id="A0A3P1CAL5"/>
<feature type="chain" id="PRO_5018290315" description="Lipoprotein" evidence="1">
    <location>
        <begin position="23"/>
        <end position="105"/>
    </location>
</feature>
<evidence type="ECO:0008006" key="4">
    <source>
        <dbReference type="Google" id="ProtNLM"/>
    </source>
</evidence>
<evidence type="ECO:0000313" key="2">
    <source>
        <dbReference type="EMBL" id="RRB10371.1"/>
    </source>
</evidence>
<name>A0A3P1CAL5_9BACT</name>
<evidence type="ECO:0000256" key="1">
    <source>
        <dbReference type="SAM" id="SignalP"/>
    </source>
</evidence>